<comment type="caution">
    <text evidence="2">The sequence shown here is derived from an EMBL/GenBank/DDBJ whole genome shotgun (WGS) entry which is preliminary data.</text>
</comment>
<dbReference type="AlphaFoldDB" id="A0AAN5CVC3"/>
<proteinExistence type="predicted"/>
<name>A0AAN5CVC3_9BILA</name>
<feature type="signal peptide" evidence="1">
    <location>
        <begin position="1"/>
        <end position="22"/>
    </location>
</feature>
<reference evidence="3" key="1">
    <citation type="submission" date="2022-10" db="EMBL/GenBank/DDBJ databases">
        <title>Genome assembly of Pristionchus species.</title>
        <authorList>
            <person name="Yoshida K."/>
            <person name="Sommer R.J."/>
        </authorList>
    </citation>
    <scope>NUCLEOTIDE SEQUENCE [LARGE SCALE GENOMIC DNA]</scope>
    <source>
        <strain evidence="3">RS5460</strain>
    </source>
</reference>
<protein>
    <submittedName>
        <fullName evidence="2">Uncharacterized protein</fullName>
    </submittedName>
</protein>
<organism evidence="2 3">
    <name type="scientific">Pristionchus mayeri</name>
    <dbReference type="NCBI Taxonomy" id="1317129"/>
    <lineage>
        <taxon>Eukaryota</taxon>
        <taxon>Metazoa</taxon>
        <taxon>Ecdysozoa</taxon>
        <taxon>Nematoda</taxon>
        <taxon>Chromadorea</taxon>
        <taxon>Rhabditida</taxon>
        <taxon>Rhabditina</taxon>
        <taxon>Diplogasteromorpha</taxon>
        <taxon>Diplogasteroidea</taxon>
        <taxon>Neodiplogasteridae</taxon>
        <taxon>Pristionchus</taxon>
    </lineage>
</organism>
<keyword evidence="3" id="KW-1185">Reference proteome</keyword>
<sequence length="74" mass="8556">MVSRKLLQSLLLLVFLAAGINGYVYSCEEVKYRLINSNIVRNTSSACIFTEEGFKNWDQLKRIEFASYSIRWAS</sequence>
<feature type="chain" id="PRO_5042914392" evidence="1">
    <location>
        <begin position="23"/>
        <end position="74"/>
    </location>
</feature>
<evidence type="ECO:0000256" key="1">
    <source>
        <dbReference type="SAM" id="SignalP"/>
    </source>
</evidence>
<keyword evidence="1" id="KW-0732">Signal</keyword>
<evidence type="ECO:0000313" key="2">
    <source>
        <dbReference type="EMBL" id="GMR51185.1"/>
    </source>
</evidence>
<evidence type="ECO:0000313" key="3">
    <source>
        <dbReference type="Proteomes" id="UP001328107"/>
    </source>
</evidence>
<dbReference type="EMBL" id="BTRK01000005">
    <property type="protein sequence ID" value="GMR51185.1"/>
    <property type="molecule type" value="Genomic_DNA"/>
</dbReference>
<accession>A0AAN5CVC3</accession>
<dbReference type="Proteomes" id="UP001328107">
    <property type="component" value="Unassembled WGS sequence"/>
</dbReference>
<gene>
    <name evidence="2" type="ORF">PMAYCL1PPCAC_21380</name>
</gene>